<dbReference type="AlphaFoldDB" id="H2Z833"/>
<dbReference type="Proteomes" id="UP000007875">
    <property type="component" value="Unassembled WGS sequence"/>
</dbReference>
<dbReference type="InParanoid" id="H2Z833"/>
<reference evidence="1" key="3">
    <citation type="submission" date="2025-09" db="UniProtKB">
        <authorList>
            <consortium name="Ensembl"/>
        </authorList>
    </citation>
    <scope>IDENTIFICATION</scope>
</reference>
<accession>H2Z833</accession>
<dbReference type="Ensembl" id="ENSCSAVT00000013903.1">
    <property type="protein sequence ID" value="ENSCSAVP00000013745.1"/>
    <property type="gene ID" value="ENSCSAVG00000008062.1"/>
</dbReference>
<name>H2Z833_CIOSA</name>
<reference evidence="2" key="1">
    <citation type="submission" date="2003-08" db="EMBL/GenBank/DDBJ databases">
        <authorList>
            <person name="Birren B."/>
            <person name="Nusbaum C."/>
            <person name="Abebe A."/>
            <person name="Abouelleil A."/>
            <person name="Adekoya E."/>
            <person name="Ait-zahra M."/>
            <person name="Allen N."/>
            <person name="Allen T."/>
            <person name="An P."/>
            <person name="Anderson M."/>
            <person name="Anderson S."/>
            <person name="Arachchi H."/>
            <person name="Armbruster J."/>
            <person name="Bachantsang P."/>
            <person name="Baldwin J."/>
            <person name="Barry A."/>
            <person name="Bayul T."/>
            <person name="Blitshsteyn B."/>
            <person name="Bloom T."/>
            <person name="Blye J."/>
            <person name="Boguslavskiy L."/>
            <person name="Borowsky M."/>
            <person name="Boukhgalter B."/>
            <person name="Brunache A."/>
            <person name="Butler J."/>
            <person name="Calixte N."/>
            <person name="Calvo S."/>
            <person name="Camarata J."/>
            <person name="Campo K."/>
            <person name="Chang J."/>
            <person name="Cheshatsang Y."/>
            <person name="Citroen M."/>
            <person name="Collymore A."/>
            <person name="Considine T."/>
            <person name="Cook A."/>
            <person name="Cooke P."/>
            <person name="Corum B."/>
            <person name="Cuomo C."/>
            <person name="David R."/>
            <person name="Dawoe T."/>
            <person name="Degray S."/>
            <person name="Dodge S."/>
            <person name="Dooley K."/>
            <person name="Dorje P."/>
            <person name="Dorjee K."/>
            <person name="Dorris L."/>
            <person name="Duffey N."/>
            <person name="Dupes A."/>
            <person name="Elkins T."/>
            <person name="Engels R."/>
            <person name="Erickson J."/>
            <person name="Farina A."/>
            <person name="Faro S."/>
            <person name="Ferreira P."/>
            <person name="Fischer H."/>
            <person name="Fitzgerald M."/>
            <person name="Foley K."/>
            <person name="Gage D."/>
            <person name="Galagan J."/>
            <person name="Gearin G."/>
            <person name="Gnerre S."/>
            <person name="Gnirke A."/>
            <person name="Goyette A."/>
            <person name="Graham J."/>
            <person name="Grandbois E."/>
            <person name="Gyaltsen K."/>
            <person name="Hafez N."/>
            <person name="Hagopian D."/>
            <person name="Hagos B."/>
            <person name="Hall J."/>
            <person name="Hatcher B."/>
            <person name="Heller A."/>
            <person name="Higgins H."/>
            <person name="Honan T."/>
            <person name="Horn A."/>
            <person name="Houde N."/>
            <person name="Hughes L."/>
            <person name="Hulme W."/>
            <person name="Husby E."/>
            <person name="Iliev I."/>
            <person name="Jaffe D."/>
            <person name="Jones C."/>
            <person name="Kamal M."/>
            <person name="Kamat A."/>
            <person name="Kamvysselis M."/>
            <person name="Karlsson E."/>
            <person name="Kells C."/>
            <person name="Kieu A."/>
            <person name="Kisner P."/>
            <person name="Kodira C."/>
            <person name="Kulbokas E."/>
            <person name="Labutti K."/>
            <person name="Lama D."/>
            <person name="Landers T."/>
            <person name="Leger J."/>
            <person name="Levine S."/>
            <person name="Lewis D."/>
            <person name="Lewis T."/>
            <person name="Lindblad-toh K."/>
            <person name="Liu X."/>
            <person name="Lokyitsang T."/>
            <person name="Lokyitsang Y."/>
            <person name="Lucien O."/>
            <person name="Lui A."/>
            <person name="Ma L.J."/>
            <person name="Mabbitt R."/>
            <person name="Macdonald J."/>
            <person name="Maclean C."/>
            <person name="Major J."/>
            <person name="Manning J."/>
            <person name="Marabella R."/>
            <person name="Maru K."/>
            <person name="Matthews C."/>
            <person name="Mauceli E."/>
            <person name="Mccarthy M."/>
            <person name="Mcdonough S."/>
            <person name="Mcghee T."/>
            <person name="Meldrim J."/>
            <person name="Meneus L."/>
            <person name="Mesirov J."/>
            <person name="Mihalev A."/>
            <person name="Mihova T."/>
            <person name="Mikkelsen T."/>
            <person name="Mlenga V."/>
            <person name="Moru K."/>
            <person name="Mozes J."/>
            <person name="Mulrain L."/>
            <person name="Munson G."/>
            <person name="Naylor J."/>
            <person name="Newes C."/>
            <person name="Nguyen C."/>
            <person name="Nguyen N."/>
            <person name="Nguyen T."/>
            <person name="Nicol R."/>
            <person name="Nielsen C."/>
            <person name="Nizzari M."/>
            <person name="Norbu C."/>
            <person name="Norbu N."/>
            <person name="O'donnell P."/>
            <person name="Okoawo O."/>
            <person name="O'leary S."/>
            <person name="Omotosho B."/>
            <person name="O'neill K."/>
            <person name="Osman S."/>
            <person name="Parker S."/>
            <person name="Perrin D."/>
            <person name="Phunkhang P."/>
            <person name="Piqani B."/>
            <person name="Purcell S."/>
            <person name="Rachupka T."/>
            <person name="Ramasamy U."/>
            <person name="Rameau R."/>
            <person name="Ray V."/>
            <person name="Raymond C."/>
            <person name="Retta R."/>
            <person name="Richardson S."/>
            <person name="Rise C."/>
            <person name="Rodriguez J."/>
            <person name="Rogers J."/>
            <person name="Rogov P."/>
            <person name="Rutman M."/>
            <person name="Schupbach R."/>
            <person name="Seaman C."/>
            <person name="Settipalli S."/>
            <person name="Sharpe T."/>
            <person name="Sheridan J."/>
            <person name="Sherpa N."/>
            <person name="Shi J."/>
            <person name="Smirnov S."/>
            <person name="Smith C."/>
            <person name="Sougnez C."/>
            <person name="Spencer B."/>
            <person name="Stalker J."/>
            <person name="Stange-thomann N."/>
            <person name="Stavropoulos S."/>
            <person name="Stetson K."/>
            <person name="Stone C."/>
            <person name="Stone S."/>
            <person name="Stubbs M."/>
            <person name="Talamas J."/>
            <person name="Tchuinga P."/>
            <person name="Tenzing P."/>
            <person name="Tesfaye S."/>
            <person name="Theodore J."/>
            <person name="Thoulutsang Y."/>
            <person name="Topham K."/>
            <person name="Towey S."/>
            <person name="Tsamla T."/>
            <person name="Tsomo N."/>
            <person name="Vallee D."/>
            <person name="Vassiliev H."/>
            <person name="Venkataraman V."/>
            <person name="Vinson J."/>
            <person name="Vo A."/>
            <person name="Wade C."/>
            <person name="Wang S."/>
            <person name="Wangchuk T."/>
            <person name="Wangdi T."/>
            <person name="Whittaker C."/>
            <person name="Wilkinson J."/>
            <person name="Wu Y."/>
            <person name="Wyman D."/>
            <person name="Yadav S."/>
            <person name="Yang S."/>
            <person name="Yang X."/>
            <person name="Yeager S."/>
            <person name="Yee E."/>
            <person name="Young G."/>
            <person name="Zainoun J."/>
            <person name="Zembeck L."/>
            <person name="Zimmer A."/>
            <person name="Zody M."/>
            <person name="Lander E."/>
        </authorList>
    </citation>
    <scope>NUCLEOTIDE SEQUENCE [LARGE SCALE GENOMIC DNA]</scope>
</reference>
<proteinExistence type="predicted"/>
<reference evidence="1" key="2">
    <citation type="submission" date="2025-08" db="UniProtKB">
        <authorList>
            <consortium name="Ensembl"/>
        </authorList>
    </citation>
    <scope>IDENTIFICATION</scope>
</reference>
<protein>
    <submittedName>
        <fullName evidence="1">Uncharacterized protein</fullName>
    </submittedName>
</protein>
<evidence type="ECO:0000313" key="1">
    <source>
        <dbReference type="Ensembl" id="ENSCSAVP00000013745.1"/>
    </source>
</evidence>
<sequence>VFCFVNDGPSVLSFCFVANFGTVRLLGGDGGFKFAQKESTERVPFHEEENSYLREVECRAVRFLHVVFGGRSCTSVDVNLSKR</sequence>
<keyword evidence="2" id="KW-1185">Reference proteome</keyword>
<evidence type="ECO:0000313" key="2">
    <source>
        <dbReference type="Proteomes" id="UP000007875"/>
    </source>
</evidence>
<organism evidence="1 2">
    <name type="scientific">Ciona savignyi</name>
    <name type="common">Pacific transparent sea squirt</name>
    <dbReference type="NCBI Taxonomy" id="51511"/>
    <lineage>
        <taxon>Eukaryota</taxon>
        <taxon>Metazoa</taxon>
        <taxon>Chordata</taxon>
        <taxon>Tunicata</taxon>
        <taxon>Ascidiacea</taxon>
        <taxon>Phlebobranchia</taxon>
        <taxon>Cionidae</taxon>
        <taxon>Ciona</taxon>
    </lineage>
</organism>
<dbReference type="HOGENOM" id="CLU_2548728_0_0_1"/>